<dbReference type="RefSeq" id="WP_138666563.1">
    <property type="nucleotide sequence ID" value="NZ_VCKY01000038.1"/>
</dbReference>
<dbReference type="EMBL" id="VCKY01000038">
    <property type="protein sequence ID" value="TMR21758.1"/>
    <property type="molecule type" value="Genomic_DNA"/>
</dbReference>
<comment type="caution">
    <text evidence="1">The sequence shown here is derived from an EMBL/GenBank/DDBJ whole genome shotgun (WGS) entry which is preliminary data.</text>
</comment>
<proteinExistence type="predicted"/>
<name>A0A5S4FM01_9ACTN</name>
<keyword evidence="2" id="KW-1185">Reference proteome</keyword>
<dbReference type="AlphaFoldDB" id="A0A5S4FM01"/>
<gene>
    <name evidence="1" type="ORF">ETD86_13925</name>
</gene>
<protein>
    <recommendedName>
        <fullName evidence="3">Cold shock domain-containing protein</fullName>
    </recommendedName>
</protein>
<evidence type="ECO:0008006" key="3">
    <source>
        <dbReference type="Google" id="ProtNLM"/>
    </source>
</evidence>
<evidence type="ECO:0000313" key="2">
    <source>
        <dbReference type="Proteomes" id="UP000309128"/>
    </source>
</evidence>
<accession>A0A5S4FM01</accession>
<evidence type="ECO:0000313" key="1">
    <source>
        <dbReference type="EMBL" id="TMR21758.1"/>
    </source>
</evidence>
<organism evidence="1 2">
    <name type="scientific">Nonomuraea turkmeniaca</name>
    <dbReference type="NCBI Taxonomy" id="103838"/>
    <lineage>
        <taxon>Bacteria</taxon>
        <taxon>Bacillati</taxon>
        <taxon>Actinomycetota</taxon>
        <taxon>Actinomycetes</taxon>
        <taxon>Streptosporangiales</taxon>
        <taxon>Streptosporangiaceae</taxon>
        <taxon>Nonomuraea</taxon>
    </lineage>
</organism>
<sequence length="145" mass="16356">MRACSEIAKQAADSREWIRPAEEVEFGVEVAESLAPADFTGEALDLCMMAAYFTDSAAREDTDDYIARKCREVVSRLTERRRRVDPEHLARRIGIVTNVVHHKGFGFMTSGHQDYFFHISALWATATSSPLVRARFLPSHPARCP</sequence>
<reference evidence="1 2" key="1">
    <citation type="submission" date="2019-05" db="EMBL/GenBank/DDBJ databases">
        <title>Draft genome sequence of Nonomuraea turkmeniaca DSM 43926.</title>
        <authorList>
            <person name="Saricaoglu S."/>
            <person name="Isik K."/>
        </authorList>
    </citation>
    <scope>NUCLEOTIDE SEQUENCE [LARGE SCALE GENOMIC DNA]</scope>
    <source>
        <strain evidence="1 2">DSM 43926</strain>
    </source>
</reference>
<dbReference type="Proteomes" id="UP000309128">
    <property type="component" value="Unassembled WGS sequence"/>
</dbReference>
<dbReference type="InterPro" id="IPR012340">
    <property type="entry name" value="NA-bd_OB-fold"/>
</dbReference>
<dbReference type="SUPFAM" id="SSF50249">
    <property type="entry name" value="Nucleic acid-binding proteins"/>
    <property type="match status" value="1"/>
</dbReference>